<feature type="domain" description="Peptidase C45 hydrolase" evidence="1">
    <location>
        <begin position="32"/>
        <end position="120"/>
    </location>
</feature>
<dbReference type="AlphaFoldDB" id="A0A814C8T2"/>
<dbReference type="Pfam" id="PF03417">
    <property type="entry name" value="AAT"/>
    <property type="match status" value="1"/>
</dbReference>
<gene>
    <name evidence="2" type="ORF">GPM918_LOCUS10483</name>
    <name evidence="3" type="ORF">SRO942_LOCUS10484</name>
</gene>
<dbReference type="EMBL" id="CAJOBC010002068">
    <property type="protein sequence ID" value="CAF3713805.1"/>
    <property type="molecule type" value="Genomic_DNA"/>
</dbReference>
<dbReference type="Gene3D" id="3.60.60.10">
    <property type="entry name" value="Penicillin V Acylase, Chain A"/>
    <property type="match status" value="1"/>
</dbReference>
<evidence type="ECO:0000313" key="3">
    <source>
        <dbReference type="EMBL" id="CAF3713805.1"/>
    </source>
</evidence>
<dbReference type="InterPro" id="IPR005079">
    <property type="entry name" value="Peptidase_C45_hydrolase"/>
</dbReference>
<protein>
    <recommendedName>
        <fullName evidence="1">Peptidase C45 hydrolase domain-containing protein</fullName>
    </recommendedName>
</protein>
<dbReference type="PANTHER" id="PTHR34180">
    <property type="entry name" value="PEPTIDASE C45"/>
    <property type="match status" value="1"/>
</dbReference>
<keyword evidence="4" id="KW-1185">Reference proteome</keyword>
<organism evidence="2 4">
    <name type="scientific">Didymodactylos carnosus</name>
    <dbReference type="NCBI Taxonomy" id="1234261"/>
    <lineage>
        <taxon>Eukaryota</taxon>
        <taxon>Metazoa</taxon>
        <taxon>Spiralia</taxon>
        <taxon>Gnathifera</taxon>
        <taxon>Rotifera</taxon>
        <taxon>Eurotatoria</taxon>
        <taxon>Bdelloidea</taxon>
        <taxon>Philodinida</taxon>
        <taxon>Philodinidae</taxon>
        <taxon>Didymodactylos</taxon>
    </lineage>
</organism>
<name>A0A814C8T2_9BILA</name>
<evidence type="ECO:0000313" key="2">
    <source>
        <dbReference type="EMBL" id="CAF0936726.1"/>
    </source>
</evidence>
<evidence type="ECO:0000259" key="1">
    <source>
        <dbReference type="Pfam" id="PF03417"/>
    </source>
</evidence>
<dbReference type="OrthoDB" id="189997at2759"/>
<dbReference type="InterPro" id="IPR047801">
    <property type="entry name" value="Peptidase_C45"/>
</dbReference>
<proteinExistence type="predicted"/>
<dbReference type="EMBL" id="CAJNOQ010002068">
    <property type="protein sequence ID" value="CAF0936726.1"/>
    <property type="molecule type" value="Genomic_DNA"/>
</dbReference>
<accession>A0A814C8T2</accession>
<reference evidence="2" key="1">
    <citation type="submission" date="2021-02" db="EMBL/GenBank/DDBJ databases">
        <authorList>
            <person name="Nowell W R."/>
        </authorList>
    </citation>
    <scope>NUCLEOTIDE SEQUENCE</scope>
</reference>
<comment type="caution">
    <text evidence="2">The sequence shown here is derived from an EMBL/GenBank/DDBJ whole genome shotgun (WGS) entry which is preliminary data.</text>
</comment>
<dbReference type="PANTHER" id="PTHR34180:SF1">
    <property type="entry name" value="BETA-ALANYL-DOPAMINE_CARCININE HYDROLASE"/>
    <property type="match status" value="1"/>
</dbReference>
<dbReference type="Proteomes" id="UP000663829">
    <property type="component" value="Unassembled WGS sequence"/>
</dbReference>
<dbReference type="Proteomes" id="UP000681722">
    <property type="component" value="Unassembled WGS sequence"/>
</dbReference>
<sequence>MHFWIILEGNLYSKHFIINEEQKDSIESGESYSLNYYEHFNHYVRIQLDEQSPLQSSKDRELRGQQFGEIRTVNEAKQLLGDDENKDYPIYRKQDSVDGVATLCTAHFDLLAAKLYVYKNNLKSSLPTIEFDLNSL</sequence>
<evidence type="ECO:0000313" key="4">
    <source>
        <dbReference type="Proteomes" id="UP000663829"/>
    </source>
</evidence>